<organism evidence="2 3">
    <name type="scientific">Portunus trituberculatus</name>
    <name type="common">Swimming crab</name>
    <name type="synonym">Neptunus trituberculatus</name>
    <dbReference type="NCBI Taxonomy" id="210409"/>
    <lineage>
        <taxon>Eukaryota</taxon>
        <taxon>Metazoa</taxon>
        <taxon>Ecdysozoa</taxon>
        <taxon>Arthropoda</taxon>
        <taxon>Crustacea</taxon>
        <taxon>Multicrustacea</taxon>
        <taxon>Malacostraca</taxon>
        <taxon>Eumalacostraca</taxon>
        <taxon>Eucarida</taxon>
        <taxon>Decapoda</taxon>
        <taxon>Pleocyemata</taxon>
        <taxon>Brachyura</taxon>
        <taxon>Eubrachyura</taxon>
        <taxon>Portunoidea</taxon>
        <taxon>Portunidae</taxon>
        <taxon>Portuninae</taxon>
        <taxon>Portunus</taxon>
    </lineage>
</organism>
<keyword evidence="3" id="KW-1185">Reference proteome</keyword>
<reference evidence="2 3" key="1">
    <citation type="submission" date="2019-05" db="EMBL/GenBank/DDBJ databases">
        <title>Another draft genome of Portunus trituberculatus and its Hox gene families provides insights of decapod evolution.</title>
        <authorList>
            <person name="Jeong J.-H."/>
            <person name="Song I."/>
            <person name="Kim S."/>
            <person name="Choi T."/>
            <person name="Kim D."/>
            <person name="Ryu S."/>
            <person name="Kim W."/>
        </authorList>
    </citation>
    <scope>NUCLEOTIDE SEQUENCE [LARGE SCALE GENOMIC DNA]</scope>
    <source>
        <tissue evidence="2">Muscle</tissue>
    </source>
</reference>
<dbReference type="AlphaFoldDB" id="A0A5B7HUC5"/>
<dbReference type="Proteomes" id="UP000324222">
    <property type="component" value="Unassembled WGS sequence"/>
</dbReference>
<comment type="caution">
    <text evidence="2">The sequence shown here is derived from an EMBL/GenBank/DDBJ whole genome shotgun (WGS) entry which is preliminary data.</text>
</comment>
<feature type="region of interest" description="Disordered" evidence="1">
    <location>
        <begin position="114"/>
        <end position="145"/>
    </location>
</feature>
<proteinExistence type="predicted"/>
<evidence type="ECO:0000313" key="3">
    <source>
        <dbReference type="Proteomes" id="UP000324222"/>
    </source>
</evidence>
<gene>
    <name evidence="2" type="ORF">E2C01_067181</name>
</gene>
<accession>A0A5B7HUC5</accession>
<evidence type="ECO:0000313" key="2">
    <source>
        <dbReference type="EMBL" id="MPC72867.1"/>
    </source>
</evidence>
<protein>
    <submittedName>
        <fullName evidence="2">Uncharacterized protein</fullName>
    </submittedName>
</protein>
<name>A0A5B7HUC5_PORTR</name>
<sequence length="163" mass="17997">MGLTCAGQIGDLMPRLSREKISQGGHPLPAEFQERLHPRRQLEHEAVGASGDAPAMTPSSPGRVMHRLFWPLLDNEYIFFRQLQAAASLQRSGSGLRVGGVGKPVLGRPSILLQERGWTHPDPANSRGQARRQDSRGDPLPTQGPRLRNITFFSLHIRANNVI</sequence>
<evidence type="ECO:0000256" key="1">
    <source>
        <dbReference type="SAM" id="MobiDB-lite"/>
    </source>
</evidence>
<dbReference type="EMBL" id="VSRR010035581">
    <property type="protein sequence ID" value="MPC72867.1"/>
    <property type="molecule type" value="Genomic_DNA"/>
</dbReference>